<protein>
    <submittedName>
        <fullName evidence="1">Uncharacterized protein</fullName>
    </submittedName>
</protein>
<reference evidence="1 2" key="1">
    <citation type="submission" date="2018-10" db="EMBL/GenBank/DDBJ databases">
        <authorList>
            <person name="Ekblom R."/>
            <person name="Jareborg N."/>
        </authorList>
    </citation>
    <scope>NUCLEOTIDE SEQUENCE [LARGE SCALE GENOMIC DNA]</scope>
    <source>
        <tissue evidence="1">Muscle</tissue>
    </source>
</reference>
<dbReference type="EMBL" id="CYRY02014574">
    <property type="protein sequence ID" value="VCW84567.1"/>
    <property type="molecule type" value="Genomic_DNA"/>
</dbReference>
<accession>A0A9X9LSF2</accession>
<evidence type="ECO:0000313" key="2">
    <source>
        <dbReference type="Proteomes" id="UP000269945"/>
    </source>
</evidence>
<keyword evidence="2" id="KW-1185">Reference proteome</keyword>
<name>A0A9X9LSF2_GULGU</name>
<dbReference type="AlphaFoldDB" id="A0A9X9LSF2"/>
<sequence length="134" mass="15085">MERPAIAKGQGPCQKISRKAKWAEGWQMIPIWGSFHSVGGKTREEGQTAWGLGREQDFSVPIWLHAFSWVGIRVANPSTEAEPLGEGVLLPRPERAWRESGCGQSLGNELFQGHREQWKTVWGPSKCSRFKGER</sequence>
<evidence type="ECO:0000313" key="1">
    <source>
        <dbReference type="EMBL" id="VCW84567.1"/>
    </source>
</evidence>
<dbReference type="Proteomes" id="UP000269945">
    <property type="component" value="Unassembled WGS sequence"/>
</dbReference>
<gene>
    <name evidence="1" type="ORF">BN2614_LOCUS1</name>
</gene>
<proteinExistence type="predicted"/>
<comment type="caution">
    <text evidence="1">The sequence shown here is derived from an EMBL/GenBank/DDBJ whole genome shotgun (WGS) entry which is preliminary data.</text>
</comment>
<organism evidence="1 2">
    <name type="scientific">Gulo gulo</name>
    <name type="common">Wolverine</name>
    <name type="synonym">Gluton</name>
    <dbReference type="NCBI Taxonomy" id="48420"/>
    <lineage>
        <taxon>Eukaryota</taxon>
        <taxon>Metazoa</taxon>
        <taxon>Chordata</taxon>
        <taxon>Craniata</taxon>
        <taxon>Vertebrata</taxon>
        <taxon>Euteleostomi</taxon>
        <taxon>Mammalia</taxon>
        <taxon>Eutheria</taxon>
        <taxon>Laurasiatheria</taxon>
        <taxon>Carnivora</taxon>
        <taxon>Caniformia</taxon>
        <taxon>Musteloidea</taxon>
        <taxon>Mustelidae</taxon>
        <taxon>Guloninae</taxon>
        <taxon>Gulo</taxon>
    </lineage>
</organism>